<dbReference type="AlphaFoldDB" id="K2G158"/>
<comment type="caution">
    <text evidence="2">The sequence shown here is derived from an EMBL/GenBank/DDBJ whole genome shotgun (WGS) entry which is preliminary data.</text>
</comment>
<dbReference type="SMART" id="SM00729">
    <property type="entry name" value="Elp3"/>
    <property type="match status" value="1"/>
</dbReference>
<organism evidence="2">
    <name type="scientific">uncultured bacterium</name>
    <name type="common">gcode 4</name>
    <dbReference type="NCBI Taxonomy" id="1234023"/>
    <lineage>
        <taxon>Bacteria</taxon>
        <taxon>environmental samples</taxon>
    </lineage>
</organism>
<dbReference type="GO" id="GO:0051539">
    <property type="term" value="F:4 iron, 4 sulfur cluster binding"/>
    <property type="evidence" value="ECO:0007669"/>
    <property type="project" value="TreeGrafter"/>
</dbReference>
<dbReference type="GO" id="GO:0003824">
    <property type="term" value="F:catalytic activity"/>
    <property type="evidence" value="ECO:0007669"/>
    <property type="project" value="InterPro"/>
</dbReference>
<protein>
    <recommendedName>
        <fullName evidence="1">Radical SAM core domain-containing protein</fullName>
    </recommendedName>
</protein>
<dbReference type="Gene3D" id="3.80.30.20">
    <property type="entry name" value="tm_1862 like domain"/>
    <property type="match status" value="1"/>
</dbReference>
<dbReference type="EMBL" id="AMFJ01000258">
    <property type="protein sequence ID" value="EKE28968.1"/>
    <property type="molecule type" value="Genomic_DNA"/>
</dbReference>
<dbReference type="InterPro" id="IPR023404">
    <property type="entry name" value="rSAM_horseshoe"/>
</dbReference>
<dbReference type="GO" id="GO:0006779">
    <property type="term" value="P:porphyrin-containing compound biosynthetic process"/>
    <property type="evidence" value="ECO:0007669"/>
    <property type="project" value="TreeGrafter"/>
</dbReference>
<dbReference type="Pfam" id="PF04055">
    <property type="entry name" value="Radical_SAM"/>
    <property type="match status" value="1"/>
</dbReference>
<dbReference type="PROSITE" id="PS51918">
    <property type="entry name" value="RADICAL_SAM"/>
    <property type="match status" value="1"/>
</dbReference>
<dbReference type="InterPro" id="IPR006638">
    <property type="entry name" value="Elp3/MiaA/NifB-like_rSAM"/>
</dbReference>
<dbReference type="SFLD" id="SFLDS00029">
    <property type="entry name" value="Radical_SAM"/>
    <property type="match status" value="1"/>
</dbReference>
<dbReference type="InterPro" id="IPR007197">
    <property type="entry name" value="rSAM"/>
</dbReference>
<accession>K2G158</accession>
<dbReference type="SUPFAM" id="SSF102114">
    <property type="entry name" value="Radical SAM enzymes"/>
    <property type="match status" value="1"/>
</dbReference>
<evidence type="ECO:0000313" key="2">
    <source>
        <dbReference type="EMBL" id="EKE28968.1"/>
    </source>
</evidence>
<dbReference type="InterPro" id="IPR034505">
    <property type="entry name" value="Coproporphyrinogen-III_oxidase"/>
</dbReference>
<dbReference type="SFLD" id="SFLDG01065">
    <property type="entry name" value="anaerobic_coproporphyrinogen-I"/>
    <property type="match status" value="1"/>
</dbReference>
<reference evidence="2" key="1">
    <citation type="journal article" date="2012" name="Science">
        <title>Fermentation, hydrogen, and sulfur metabolism in multiple uncultivated bacterial phyla.</title>
        <authorList>
            <person name="Wrighton K.C."/>
            <person name="Thomas B.C."/>
            <person name="Sharon I."/>
            <person name="Miller C.S."/>
            <person name="Castelle C.J."/>
            <person name="VerBerkmoes N.C."/>
            <person name="Wilkins M.J."/>
            <person name="Hettich R.L."/>
            <person name="Lipton M.S."/>
            <person name="Williams K.H."/>
            <person name="Long P.E."/>
            <person name="Banfield J.F."/>
        </authorList>
    </citation>
    <scope>NUCLEOTIDE SEQUENCE [LARGE SCALE GENOMIC DNA]</scope>
</reference>
<name>K2G158_9BACT</name>
<dbReference type="InterPro" id="IPR058240">
    <property type="entry name" value="rSAM_sf"/>
</dbReference>
<feature type="domain" description="Radical SAM core" evidence="1">
    <location>
        <begin position="75"/>
        <end position="318"/>
    </location>
</feature>
<gene>
    <name evidence="2" type="ORF">ACD_2C00258G0008</name>
</gene>
<proteinExistence type="predicted"/>
<dbReference type="PANTHER" id="PTHR13932">
    <property type="entry name" value="COPROPORPHYRINIGEN III OXIDASE"/>
    <property type="match status" value="1"/>
</dbReference>
<evidence type="ECO:0000259" key="1">
    <source>
        <dbReference type="PROSITE" id="PS51918"/>
    </source>
</evidence>
<dbReference type="PANTHER" id="PTHR13932:SF5">
    <property type="entry name" value="RADICAL S-ADENOSYL METHIONINE DOMAIN-CONTAINING PROTEIN 1, MITOCHONDRIAL"/>
    <property type="match status" value="1"/>
</dbReference>
<dbReference type="GO" id="GO:0005737">
    <property type="term" value="C:cytoplasm"/>
    <property type="evidence" value="ECO:0007669"/>
    <property type="project" value="TreeGrafter"/>
</dbReference>
<sequence length="446" mass="55133">MTYCQMDYNENFSKFFEKFKKEYIRSDELGKTMLLDIARDYVEKNRDFVMHHPLIWYWRNFENSHWYTKEMLYKEYSWDNINLYFHIPFCVTKCSYCNFHITIWNRFKKLHAIKYLKKMEAEVDSFLSTVSNFSVKTIFIWWGTPSFLDDDELRALLGMIKSKFAWKWAKTEFEYTIECNPESVTRSKLRIFSEFWVNRISLWVQSFSDEVIKNINRTYTEEDIIKTVALIREEWFDNMNIDMMYGLPSQNNKIMKSDLDKIIKLNPEHITYYPLYNYDESTLSRIWKKQYNIDEIYDFYDVLAKKIIGNWYVQYWREYFAKNESLIHHYQNNYVTNKKLIWFWHSAYSFSGKFAFCNTHDFKQYMSSDRHIRKMFEYHDKYYDERLFVIWSRNLKIDKKLIRNIDYMRSKLELAFMLGFIDERDEDFIFTEKGLRYQEIFTHTIL</sequence>